<evidence type="ECO:0000256" key="1">
    <source>
        <dbReference type="SAM" id="MobiDB-lite"/>
    </source>
</evidence>
<feature type="region of interest" description="Disordered" evidence="1">
    <location>
        <begin position="238"/>
        <end position="287"/>
    </location>
</feature>
<dbReference type="Proteomes" id="UP001212841">
    <property type="component" value="Unassembled WGS sequence"/>
</dbReference>
<keyword evidence="4" id="KW-1185">Reference proteome</keyword>
<evidence type="ECO:0000256" key="2">
    <source>
        <dbReference type="SAM" id="Phobius"/>
    </source>
</evidence>
<dbReference type="PANTHER" id="PTHR28142">
    <property type="entry name" value="MITOCHONDRIAL INNER MEMBRANE I-AAA PROTEASE SUPERCOMPLEX SUBUNIT MGR3-RELATED"/>
    <property type="match status" value="1"/>
</dbReference>
<dbReference type="InterPro" id="IPR040201">
    <property type="entry name" value="Mrg3-like"/>
</dbReference>
<keyword evidence="2" id="KW-0472">Membrane</keyword>
<feature type="compositionally biased region" description="Pro residues" evidence="1">
    <location>
        <begin position="260"/>
        <end position="277"/>
    </location>
</feature>
<dbReference type="Gene3D" id="1.25.40.10">
    <property type="entry name" value="Tetratricopeptide repeat domain"/>
    <property type="match status" value="1"/>
</dbReference>
<sequence length="403" mass="45546">MSRLHTIHSRLQAPPNLRPPLPRNSHPFRIFHRKFTEYESEPRTRSRLLHPVALALYTVPLIGIAAWYWYTANPYPEEARQALRKALMSHNHEREGKRKAEDAEVEYIKAIDESIKGGLPEHGPEVTGIILRLAELYEKLNRHDEALATFYRVFVNYEGTEFQGATSTALLQDSMRMRQIVGLSQRIGDVYRSKGDMRMAEDFYEWSTKTIMGFYEPPPRMKSWTMPHAISSQTTQMTDWVAPPDPAPAEVTRQKQAPAPSTPPPTPTKPQPQPPQELTPAPWATPRDLGASLESLAGLYRETKRTSLAIPLYFRAVQLVSQDTSRDMQEPERLCRTAILNNNIAECITSLGGEQQQHAKHWALAALERAEASNHKGGGGCEECLSVVLHNLGMMAEVIIKAR</sequence>
<evidence type="ECO:0000313" key="3">
    <source>
        <dbReference type="EMBL" id="KAJ3054972.1"/>
    </source>
</evidence>
<gene>
    <name evidence="3" type="ORF">HK097_000197</name>
</gene>
<accession>A0AAD5SI89</accession>
<proteinExistence type="predicted"/>
<dbReference type="AlphaFoldDB" id="A0AAD5SI89"/>
<protein>
    <submittedName>
        <fullName evidence="3">Uncharacterized protein</fullName>
    </submittedName>
</protein>
<name>A0AAD5SI89_9FUNG</name>
<dbReference type="EMBL" id="JADGJD010000102">
    <property type="protein sequence ID" value="KAJ3054972.1"/>
    <property type="molecule type" value="Genomic_DNA"/>
</dbReference>
<keyword evidence="2" id="KW-0812">Transmembrane</keyword>
<feature type="region of interest" description="Disordered" evidence="1">
    <location>
        <begin position="1"/>
        <end position="24"/>
    </location>
</feature>
<dbReference type="Pfam" id="PF13181">
    <property type="entry name" value="TPR_8"/>
    <property type="match status" value="1"/>
</dbReference>
<dbReference type="InterPro" id="IPR011990">
    <property type="entry name" value="TPR-like_helical_dom_sf"/>
</dbReference>
<keyword evidence="2" id="KW-1133">Transmembrane helix</keyword>
<organism evidence="3 4">
    <name type="scientific">Rhizophlyctis rosea</name>
    <dbReference type="NCBI Taxonomy" id="64517"/>
    <lineage>
        <taxon>Eukaryota</taxon>
        <taxon>Fungi</taxon>
        <taxon>Fungi incertae sedis</taxon>
        <taxon>Chytridiomycota</taxon>
        <taxon>Chytridiomycota incertae sedis</taxon>
        <taxon>Chytridiomycetes</taxon>
        <taxon>Rhizophlyctidales</taxon>
        <taxon>Rhizophlyctidaceae</taxon>
        <taxon>Rhizophlyctis</taxon>
    </lineage>
</organism>
<comment type="caution">
    <text evidence="3">The sequence shown here is derived from an EMBL/GenBank/DDBJ whole genome shotgun (WGS) entry which is preliminary data.</text>
</comment>
<reference evidence="3" key="1">
    <citation type="submission" date="2020-05" db="EMBL/GenBank/DDBJ databases">
        <title>Phylogenomic resolution of chytrid fungi.</title>
        <authorList>
            <person name="Stajich J.E."/>
            <person name="Amses K."/>
            <person name="Simmons R."/>
            <person name="Seto K."/>
            <person name="Myers J."/>
            <person name="Bonds A."/>
            <person name="Quandt C.A."/>
            <person name="Barry K."/>
            <person name="Liu P."/>
            <person name="Grigoriev I."/>
            <person name="Longcore J.E."/>
            <person name="James T.Y."/>
        </authorList>
    </citation>
    <scope>NUCLEOTIDE SEQUENCE</scope>
    <source>
        <strain evidence="3">JEL0318</strain>
    </source>
</reference>
<dbReference type="InterPro" id="IPR019734">
    <property type="entry name" value="TPR_rpt"/>
</dbReference>
<dbReference type="PANTHER" id="PTHR28142:SF1">
    <property type="entry name" value="MITOCHONDRIAL INNER MEMBRANE I-AAA PROTEASE SUPERCOMPLEX SUBUNIT MGR3-RELATED"/>
    <property type="match status" value="1"/>
</dbReference>
<dbReference type="SUPFAM" id="SSF48452">
    <property type="entry name" value="TPR-like"/>
    <property type="match status" value="1"/>
</dbReference>
<evidence type="ECO:0000313" key="4">
    <source>
        <dbReference type="Proteomes" id="UP001212841"/>
    </source>
</evidence>
<feature type="transmembrane region" description="Helical" evidence="2">
    <location>
        <begin position="48"/>
        <end position="70"/>
    </location>
</feature>